<evidence type="ECO:0000256" key="5">
    <source>
        <dbReference type="ARBA" id="ARBA00023239"/>
    </source>
</evidence>
<evidence type="ECO:0000256" key="4">
    <source>
        <dbReference type="ARBA" id="ARBA00022898"/>
    </source>
</evidence>
<dbReference type="SUPFAM" id="SSF51419">
    <property type="entry name" value="PLP-binding barrel"/>
    <property type="match status" value="1"/>
</dbReference>
<dbReference type="InterPro" id="IPR000183">
    <property type="entry name" value="Orn/DAP/Arg_de-COase"/>
</dbReference>
<dbReference type="HAMAP" id="MF_02120">
    <property type="entry name" value="LysA"/>
    <property type="match status" value="1"/>
</dbReference>
<dbReference type="Gene3D" id="2.40.37.10">
    <property type="entry name" value="Lyase, Ornithine Decarboxylase, Chain A, domain 1"/>
    <property type="match status" value="1"/>
</dbReference>
<keyword evidence="3" id="KW-0210">Decarboxylase</keyword>
<feature type="domain" description="Tim10-like" evidence="9">
    <location>
        <begin position="9"/>
        <end position="66"/>
    </location>
</feature>
<dbReference type="InterPro" id="IPR002986">
    <property type="entry name" value="DAP_deCOOHase_LysA"/>
</dbReference>
<dbReference type="Gene3D" id="1.10.287.810">
    <property type="entry name" value="Mitochondrial import inner membrane translocase subunit tim13 like domains"/>
    <property type="match status" value="1"/>
</dbReference>
<evidence type="ECO:0000313" key="11">
    <source>
        <dbReference type="Proteomes" id="UP001235939"/>
    </source>
</evidence>
<dbReference type="PANTHER" id="PTHR43727:SF2">
    <property type="entry name" value="GROUP IV DECARBOXYLASE"/>
    <property type="match status" value="1"/>
</dbReference>
<dbReference type="InterPro" id="IPR009006">
    <property type="entry name" value="Ala_racemase/Decarboxylase_C"/>
</dbReference>
<dbReference type="SUPFAM" id="SSF144122">
    <property type="entry name" value="Tim10-like"/>
    <property type="match status" value="1"/>
</dbReference>
<dbReference type="Gene3D" id="3.20.20.10">
    <property type="entry name" value="Alanine racemase"/>
    <property type="match status" value="1"/>
</dbReference>
<feature type="domain" description="Orn/DAP/Arg decarboxylase 2 C-terminal" evidence="7">
    <location>
        <begin position="124"/>
        <end position="456"/>
    </location>
</feature>
<keyword evidence="11" id="KW-1185">Reference proteome</keyword>
<evidence type="ECO:0000256" key="6">
    <source>
        <dbReference type="ARBA" id="ARBA00037173"/>
    </source>
</evidence>
<dbReference type="Pfam" id="PF02784">
    <property type="entry name" value="Orn_Arg_deC_N"/>
    <property type="match status" value="1"/>
</dbReference>
<dbReference type="InterPro" id="IPR029066">
    <property type="entry name" value="PLP-binding_barrel"/>
</dbReference>
<dbReference type="InterPro" id="IPR022657">
    <property type="entry name" value="De-COase2_CS"/>
</dbReference>
<keyword evidence="5" id="KW-0456">Lyase</keyword>
<dbReference type="PANTHER" id="PTHR43727">
    <property type="entry name" value="DIAMINOPIMELATE DECARBOXYLASE"/>
    <property type="match status" value="1"/>
</dbReference>
<gene>
    <name evidence="10" type="ORF">LAZ67_22001406</name>
</gene>
<evidence type="ECO:0000259" key="8">
    <source>
        <dbReference type="Pfam" id="PF02784"/>
    </source>
</evidence>
<proteinExistence type="inferred from homology"/>
<comment type="similarity">
    <text evidence="2">Belongs to the Orn/Lys/Arg decarboxylase class-II family.</text>
</comment>
<sequence length="549" mass="60856">MAEGAVDEMDMKRSMRDFLITYNKISEMCFMDCIDDFSKREVKSNEDGCAMNCIKKYLKVNERIGQLTTVFPHQPAASVMDARAQGGHVLAGSLEPDLNQRPKDHRCNIYSRDLASRYGTPSYVYSQAGILANLAAYKRGLDSSSSLLCFPVKSNGTLAILDLLHRNGSGFDVASLYELKKALYIGALPENIVFTGVGKSTEELKEGLDVGILAFHIESWQELDRLEESGTCYKTVPVSIRVNPAVTANTHPYVATGDKNQKFGVPYDEVEEMFQRIKASSNLEAKGIAYHVGSQILNLEPFLEARDKILKIVDSLRNKGITLEYVDVGGGIGIPYQDEDPRPDVENWVREIVRPIVDRRMRVIMEPGRSVLAEAGVLLTRVEYVKPGAEDGFTELLRPCLYGSRHTILPINPRSNGPLRRYNVVGPVCEASDFLALDWYSGPVEEGDVLAVKAVGAYGSAMASNFSARPRAPEIMVRGDKSFMIRTRETFDQLIQRDLMVSPEKINFYPAEFPHHSGSTCLGALPFLAVHPPGALNGPEKSYSTSSFY</sequence>
<dbReference type="EMBL" id="CP092884">
    <property type="protein sequence ID" value="UYV82925.1"/>
    <property type="molecule type" value="Genomic_DNA"/>
</dbReference>
<evidence type="ECO:0000256" key="2">
    <source>
        <dbReference type="ARBA" id="ARBA00008872"/>
    </source>
</evidence>
<dbReference type="InterPro" id="IPR035427">
    <property type="entry name" value="Tim10-like_dom_sf"/>
</dbReference>
<dbReference type="PROSITE" id="PS00879">
    <property type="entry name" value="ODR_DC_2_2"/>
    <property type="match status" value="1"/>
</dbReference>
<dbReference type="CDD" id="cd06828">
    <property type="entry name" value="PLPDE_III_DapDC"/>
    <property type="match status" value="1"/>
</dbReference>
<dbReference type="InterPro" id="IPR022653">
    <property type="entry name" value="De-COase2_pyr-phos_BS"/>
</dbReference>
<dbReference type="PROSITE" id="PS00878">
    <property type="entry name" value="ODR_DC_2_1"/>
    <property type="match status" value="1"/>
</dbReference>
<dbReference type="Pfam" id="PF00278">
    <property type="entry name" value="Orn_DAP_Arg_deC"/>
    <property type="match status" value="1"/>
</dbReference>
<evidence type="ECO:0000256" key="3">
    <source>
        <dbReference type="ARBA" id="ARBA00022793"/>
    </source>
</evidence>
<organism evidence="10 11">
    <name type="scientific">Cordylochernes scorpioides</name>
    <dbReference type="NCBI Taxonomy" id="51811"/>
    <lineage>
        <taxon>Eukaryota</taxon>
        <taxon>Metazoa</taxon>
        <taxon>Ecdysozoa</taxon>
        <taxon>Arthropoda</taxon>
        <taxon>Chelicerata</taxon>
        <taxon>Arachnida</taxon>
        <taxon>Pseudoscorpiones</taxon>
        <taxon>Cheliferoidea</taxon>
        <taxon>Chernetidae</taxon>
        <taxon>Cordylochernes</taxon>
    </lineage>
</organism>
<dbReference type="InterPro" id="IPR022643">
    <property type="entry name" value="De-COase2_C"/>
</dbReference>
<comment type="function">
    <text evidence="6">Catalyzes the first and rate-limiting step of polyamine biosynthesis that converts ornithine into putrescine, which is the precursor for the polyamines, spermidine and spermine. Polyamines are essential for cell proliferation and are implicated in cellular processes, ranging from DNA replication to apoptosis.</text>
</comment>
<accession>A0ABY6LT73</accession>
<evidence type="ECO:0000313" key="10">
    <source>
        <dbReference type="EMBL" id="UYV82925.1"/>
    </source>
</evidence>
<evidence type="ECO:0000256" key="1">
    <source>
        <dbReference type="ARBA" id="ARBA00001933"/>
    </source>
</evidence>
<dbReference type="Pfam" id="PF02953">
    <property type="entry name" value="zf-Tim10_DDP"/>
    <property type="match status" value="1"/>
</dbReference>
<dbReference type="NCBIfam" id="TIGR01048">
    <property type="entry name" value="lysA"/>
    <property type="match status" value="1"/>
</dbReference>
<reference evidence="10 11" key="1">
    <citation type="submission" date="2022-03" db="EMBL/GenBank/DDBJ databases">
        <title>A chromosomal length assembly of Cordylochernes scorpioides.</title>
        <authorList>
            <person name="Zeh D."/>
            <person name="Zeh J."/>
        </authorList>
    </citation>
    <scope>NUCLEOTIDE SEQUENCE [LARGE SCALE GENOMIC DNA]</scope>
    <source>
        <strain evidence="10">IN4F17</strain>
        <tissue evidence="10">Whole Body</tissue>
    </source>
</reference>
<dbReference type="Proteomes" id="UP001235939">
    <property type="component" value="Chromosome 22"/>
</dbReference>
<evidence type="ECO:0000259" key="9">
    <source>
        <dbReference type="Pfam" id="PF02953"/>
    </source>
</evidence>
<feature type="domain" description="Orn/DAP/Arg decarboxylase 2 N-terminal" evidence="8">
    <location>
        <begin position="131"/>
        <end position="372"/>
    </location>
</feature>
<keyword evidence="4" id="KW-0663">Pyridoxal phosphate</keyword>
<evidence type="ECO:0000259" key="7">
    <source>
        <dbReference type="Pfam" id="PF00278"/>
    </source>
</evidence>
<dbReference type="InterPro" id="IPR022644">
    <property type="entry name" value="De-COase2_N"/>
</dbReference>
<dbReference type="PRINTS" id="PR01179">
    <property type="entry name" value="ODADCRBXLASE"/>
</dbReference>
<protein>
    <submittedName>
        <fullName evidence="10">LysA</fullName>
    </submittedName>
</protein>
<dbReference type="InterPro" id="IPR004217">
    <property type="entry name" value="Tim10-like"/>
</dbReference>
<dbReference type="PRINTS" id="PR01181">
    <property type="entry name" value="DAPDCRBXLASE"/>
</dbReference>
<dbReference type="SUPFAM" id="SSF50621">
    <property type="entry name" value="Alanine racemase C-terminal domain-like"/>
    <property type="match status" value="1"/>
</dbReference>
<comment type="cofactor">
    <cofactor evidence="1">
        <name>pyridoxal 5'-phosphate</name>
        <dbReference type="ChEBI" id="CHEBI:597326"/>
    </cofactor>
</comment>
<name>A0ABY6LT73_9ARAC</name>